<keyword evidence="1" id="KW-1133">Transmembrane helix</keyword>
<reference evidence="2 3" key="1">
    <citation type="submission" date="2015-05" db="EMBL/GenBank/DDBJ databases">
        <title>Complete genome sequence of a sulfur-oxidizing gammaproteobacterium strain HA5.</title>
        <authorList>
            <person name="Miura A."/>
            <person name="Kojima H."/>
            <person name="Fukui M."/>
        </authorList>
    </citation>
    <scope>NUCLEOTIDE SEQUENCE [LARGE SCALE GENOMIC DNA]</scope>
    <source>
        <strain evidence="2 3">HA5</strain>
    </source>
</reference>
<dbReference type="InParanoid" id="A0A1B4XE21"/>
<keyword evidence="1" id="KW-0472">Membrane</keyword>
<protein>
    <submittedName>
        <fullName evidence="2">Uncharacterized protein</fullName>
    </submittedName>
</protein>
<evidence type="ECO:0000313" key="2">
    <source>
        <dbReference type="EMBL" id="BAV33042.1"/>
    </source>
</evidence>
<evidence type="ECO:0000256" key="1">
    <source>
        <dbReference type="SAM" id="Phobius"/>
    </source>
</evidence>
<evidence type="ECO:0000313" key="3">
    <source>
        <dbReference type="Proteomes" id="UP000243180"/>
    </source>
</evidence>
<organism evidence="2 3">
    <name type="scientific">Sulfuricaulis limicola</name>
    <dbReference type="NCBI Taxonomy" id="1620215"/>
    <lineage>
        <taxon>Bacteria</taxon>
        <taxon>Pseudomonadati</taxon>
        <taxon>Pseudomonadota</taxon>
        <taxon>Gammaproteobacteria</taxon>
        <taxon>Acidiferrobacterales</taxon>
        <taxon>Acidiferrobacteraceae</taxon>
        <taxon>Sulfuricaulis</taxon>
    </lineage>
</organism>
<keyword evidence="1" id="KW-0812">Transmembrane</keyword>
<dbReference type="Proteomes" id="UP000243180">
    <property type="component" value="Chromosome"/>
</dbReference>
<name>A0A1B4XE21_9GAMM</name>
<sequence length="53" mass="5780">MLKLSFWIGTPSIITYLASTYSQLLENIIYIFALSAAALIVAILSQIDEKSGS</sequence>
<gene>
    <name evidence="2" type="ORF">SCL_0722</name>
</gene>
<dbReference type="AlphaFoldDB" id="A0A1B4XE21"/>
<accession>A0A1B4XE21</accession>
<dbReference type="KEGG" id="slim:SCL_0722"/>
<dbReference type="EMBL" id="AP014879">
    <property type="protein sequence ID" value="BAV33042.1"/>
    <property type="molecule type" value="Genomic_DNA"/>
</dbReference>
<feature type="transmembrane region" description="Helical" evidence="1">
    <location>
        <begin position="28"/>
        <end position="47"/>
    </location>
</feature>
<keyword evidence="3" id="KW-1185">Reference proteome</keyword>
<proteinExistence type="predicted"/>
<dbReference type="RefSeq" id="WP_172425906.1">
    <property type="nucleotide sequence ID" value="NZ_AP014879.1"/>
</dbReference>